<evidence type="ECO:0000313" key="6">
    <source>
        <dbReference type="EMBL" id="AVL98935.1"/>
    </source>
</evidence>
<protein>
    <submittedName>
        <fullName evidence="6">LLM class F420-dependent oxidoreductase</fullName>
    </submittedName>
</protein>
<dbReference type="GO" id="GO:0046306">
    <property type="term" value="P:alkanesulfonate catabolic process"/>
    <property type="evidence" value="ECO:0007669"/>
    <property type="project" value="TreeGrafter"/>
</dbReference>
<dbReference type="Gene3D" id="3.20.20.30">
    <property type="entry name" value="Luciferase-like domain"/>
    <property type="match status" value="1"/>
</dbReference>
<dbReference type="InterPro" id="IPR019952">
    <property type="entry name" value="F420_OxRdatse_Rv1855c_pred"/>
</dbReference>
<dbReference type="PANTHER" id="PTHR42847">
    <property type="entry name" value="ALKANESULFONATE MONOOXYGENASE"/>
    <property type="match status" value="1"/>
</dbReference>
<gene>
    <name evidence="6" type="ORF">C6V83_00200</name>
</gene>
<evidence type="ECO:0000259" key="5">
    <source>
        <dbReference type="Pfam" id="PF00296"/>
    </source>
</evidence>
<dbReference type="InterPro" id="IPR011251">
    <property type="entry name" value="Luciferase-like_dom"/>
</dbReference>
<evidence type="ECO:0000313" key="7">
    <source>
        <dbReference type="Proteomes" id="UP000239814"/>
    </source>
</evidence>
<dbReference type="KEGG" id="git:C6V83_00200"/>
<dbReference type="SUPFAM" id="SSF51679">
    <property type="entry name" value="Bacterial luciferase-like"/>
    <property type="match status" value="1"/>
</dbReference>
<dbReference type="EMBL" id="CP027433">
    <property type="protein sequence ID" value="AVL98935.1"/>
    <property type="molecule type" value="Genomic_DNA"/>
</dbReference>
<evidence type="ECO:0000256" key="3">
    <source>
        <dbReference type="ARBA" id="ARBA00023002"/>
    </source>
</evidence>
<dbReference type="InterPro" id="IPR036661">
    <property type="entry name" value="Luciferase-like_sf"/>
</dbReference>
<keyword evidence="2" id="KW-0288">FMN</keyword>
<keyword evidence="7" id="KW-1185">Reference proteome</keyword>
<keyword evidence="4" id="KW-0503">Monooxygenase</keyword>
<dbReference type="AlphaFoldDB" id="A0A2S0KBA0"/>
<name>A0A2S0KBA0_9ACTN</name>
<proteinExistence type="predicted"/>
<dbReference type="InterPro" id="IPR050172">
    <property type="entry name" value="SsuD_RutA_monooxygenase"/>
</dbReference>
<keyword evidence="1" id="KW-0285">Flavoprotein</keyword>
<organism evidence="6 7">
    <name type="scientific">Gordonia iterans</name>
    <dbReference type="NCBI Taxonomy" id="1004901"/>
    <lineage>
        <taxon>Bacteria</taxon>
        <taxon>Bacillati</taxon>
        <taxon>Actinomycetota</taxon>
        <taxon>Actinomycetes</taxon>
        <taxon>Mycobacteriales</taxon>
        <taxon>Gordoniaceae</taxon>
        <taxon>Gordonia</taxon>
    </lineage>
</organism>
<dbReference type="Proteomes" id="UP000239814">
    <property type="component" value="Chromosome"/>
</dbReference>
<dbReference type="RefSeq" id="WP_105940684.1">
    <property type="nucleotide sequence ID" value="NZ_CP027433.1"/>
</dbReference>
<evidence type="ECO:0000256" key="2">
    <source>
        <dbReference type="ARBA" id="ARBA00022643"/>
    </source>
</evidence>
<dbReference type="GO" id="GO:0008726">
    <property type="term" value="F:alkanesulfonate monooxygenase activity"/>
    <property type="evidence" value="ECO:0007669"/>
    <property type="project" value="TreeGrafter"/>
</dbReference>
<feature type="domain" description="Luciferase-like" evidence="5">
    <location>
        <begin position="7"/>
        <end position="252"/>
    </location>
</feature>
<dbReference type="Pfam" id="PF00296">
    <property type="entry name" value="Bac_luciferase"/>
    <property type="match status" value="1"/>
</dbReference>
<evidence type="ECO:0000256" key="1">
    <source>
        <dbReference type="ARBA" id="ARBA00022630"/>
    </source>
</evidence>
<evidence type="ECO:0000256" key="4">
    <source>
        <dbReference type="ARBA" id="ARBA00023033"/>
    </source>
</evidence>
<accession>A0A2S0KBA0</accession>
<reference evidence="6 7" key="1">
    <citation type="submission" date="2018-03" db="EMBL/GenBank/DDBJ databases">
        <title>Characteristics and genome of n-alkane degrading marine bacteria Gordonia iterans isolated from crude oil contaminated in Tae-an, South Korea.</title>
        <authorList>
            <person name="Lee S.-S."/>
            <person name="Kim H."/>
        </authorList>
    </citation>
    <scope>NUCLEOTIDE SEQUENCE [LARGE SCALE GENOMIC DNA]</scope>
    <source>
        <strain evidence="6 7">Co17</strain>
    </source>
</reference>
<dbReference type="NCBIfam" id="TIGR03560">
    <property type="entry name" value="F420_Rv1855c"/>
    <property type="match status" value="1"/>
</dbReference>
<dbReference type="PANTHER" id="PTHR42847:SF4">
    <property type="entry name" value="ALKANESULFONATE MONOOXYGENASE-RELATED"/>
    <property type="match status" value="1"/>
</dbReference>
<sequence length="309" mass="33668">MDLRIFTEPQQGATYDDLLRIARATEDLGFDAFFRSDHYLAMNTDGLPGPTDAWLTLAALAVQTERIRLGTLVTSATFRHPGQLAIQVAQTDQMSGGRVELGLGAGWFAEEHAAYGIPFPVVGERFTRLEETFDIVTGLWDLPEGETFDYAGECLRVENSPGLPKPAQRPRPPIIVGGTGPRRTPALAAKYASEFNVPFVDTGKAAEMYERVGDACEAAGRRRDDLVYSAALVLCVGRTQEEFVRRAAAIGREPDELRENGVAGTVDEAVAAIERFRSTGASRIYLQVLDLSDVDHLELVASQVAPQLA</sequence>
<keyword evidence="3" id="KW-0560">Oxidoreductase</keyword>
<dbReference type="OrthoDB" id="4029802at2"/>